<protein>
    <submittedName>
        <fullName evidence="1">Uncharacterized protein</fullName>
    </submittedName>
</protein>
<proteinExistence type="predicted"/>
<dbReference type="RefSeq" id="WP_204400405.1">
    <property type="nucleotide sequence ID" value="NZ_JAFBEE010000002.1"/>
</dbReference>
<gene>
    <name evidence="1" type="ORF">JOC73_000649</name>
</gene>
<name>A0ABS2NMI7_9FIRM</name>
<accession>A0ABS2NMI7</accession>
<dbReference type="EMBL" id="JAFBEE010000002">
    <property type="protein sequence ID" value="MBM7614140.1"/>
    <property type="molecule type" value="Genomic_DNA"/>
</dbReference>
<keyword evidence="2" id="KW-1185">Reference proteome</keyword>
<sequence length="88" mass="10463">MQNRVTILCFVLIFQKTSDIISGVFYYVKEMILLDCRNIIKTTEERDTELINMILDYAIKNHMSFKEIDKCIEKIEEVYYSDGVVIRD</sequence>
<dbReference type="Proteomes" id="UP001314796">
    <property type="component" value="Unassembled WGS sequence"/>
</dbReference>
<evidence type="ECO:0000313" key="1">
    <source>
        <dbReference type="EMBL" id="MBM7614140.1"/>
    </source>
</evidence>
<evidence type="ECO:0000313" key="2">
    <source>
        <dbReference type="Proteomes" id="UP001314796"/>
    </source>
</evidence>
<reference evidence="1 2" key="1">
    <citation type="submission" date="2021-01" db="EMBL/GenBank/DDBJ databases">
        <title>Genomic Encyclopedia of Type Strains, Phase IV (KMG-IV): sequencing the most valuable type-strain genomes for metagenomic binning, comparative biology and taxonomic classification.</title>
        <authorList>
            <person name="Goeker M."/>
        </authorList>
    </citation>
    <scope>NUCLEOTIDE SEQUENCE [LARGE SCALE GENOMIC DNA]</scope>
    <source>
        <strain evidence="1 2">DSM 25890</strain>
    </source>
</reference>
<organism evidence="1 2">
    <name type="scientific">Alkaliphilus hydrothermalis</name>
    <dbReference type="NCBI Taxonomy" id="1482730"/>
    <lineage>
        <taxon>Bacteria</taxon>
        <taxon>Bacillati</taxon>
        <taxon>Bacillota</taxon>
        <taxon>Clostridia</taxon>
        <taxon>Peptostreptococcales</taxon>
        <taxon>Natronincolaceae</taxon>
        <taxon>Alkaliphilus</taxon>
    </lineage>
</organism>
<comment type="caution">
    <text evidence="1">The sequence shown here is derived from an EMBL/GenBank/DDBJ whole genome shotgun (WGS) entry which is preliminary data.</text>
</comment>